<dbReference type="KEGG" id="snq:CP978_29855"/>
<dbReference type="HOGENOM" id="CLU_028518_5_2_11"/>
<dbReference type="AlphaFoldDB" id="A0A0B5DU93"/>
<evidence type="ECO:0000256" key="1">
    <source>
        <dbReference type="ARBA" id="ARBA00004651"/>
    </source>
</evidence>
<evidence type="ECO:0000256" key="8">
    <source>
        <dbReference type="SAM" id="MobiDB-lite"/>
    </source>
</evidence>
<evidence type="ECO:0000313" key="12">
    <source>
        <dbReference type="Proteomes" id="UP000031526"/>
    </source>
</evidence>
<feature type="transmembrane region" description="Helical" evidence="7">
    <location>
        <begin position="120"/>
        <end position="143"/>
    </location>
</feature>
<dbReference type="PROSITE" id="PS50928">
    <property type="entry name" value="ABC_TM1"/>
    <property type="match status" value="1"/>
</dbReference>
<name>A0A0B5DU93_9ACTN</name>
<evidence type="ECO:0000256" key="3">
    <source>
        <dbReference type="ARBA" id="ARBA00022475"/>
    </source>
</evidence>
<evidence type="ECO:0000313" key="11">
    <source>
        <dbReference type="EMBL" id="QEV42204.1"/>
    </source>
</evidence>
<dbReference type="RefSeq" id="WP_043445990.1">
    <property type="nucleotide sequence ID" value="NZ_CP009313.1"/>
</dbReference>
<dbReference type="InterPro" id="IPR035906">
    <property type="entry name" value="MetI-like_sf"/>
</dbReference>
<keyword evidence="12" id="KW-1185">Reference proteome</keyword>
<reference evidence="11 13" key="3">
    <citation type="submission" date="2017-09" db="EMBL/GenBank/DDBJ databases">
        <title>Streptomyces genome completion.</title>
        <authorList>
            <person name="Lee N."/>
            <person name="Cho B.-K."/>
        </authorList>
    </citation>
    <scope>NUCLEOTIDE SEQUENCE [LARGE SCALE GENOMIC DNA]</scope>
    <source>
        <strain evidence="11 13">ATCC 14899</strain>
    </source>
</reference>
<dbReference type="Pfam" id="PF00528">
    <property type="entry name" value="BPD_transp_1"/>
    <property type="match status" value="1"/>
</dbReference>
<dbReference type="Proteomes" id="UP000031526">
    <property type="component" value="Chromosome"/>
</dbReference>
<keyword evidence="2 7" id="KW-0813">Transport</keyword>
<gene>
    <name evidence="11" type="ORF">CP978_29855</name>
    <name evidence="10" type="ORF">SNOD_29555</name>
</gene>
<proteinExistence type="inferred from homology"/>
<dbReference type="PANTHER" id="PTHR43386:SF25">
    <property type="entry name" value="PEPTIDE ABC TRANSPORTER PERMEASE PROTEIN"/>
    <property type="match status" value="1"/>
</dbReference>
<feature type="domain" description="ABC transmembrane type-1" evidence="9">
    <location>
        <begin position="89"/>
        <end position="274"/>
    </location>
</feature>
<reference evidence="12" key="1">
    <citation type="submission" date="2014-09" db="EMBL/GenBank/DDBJ databases">
        <title>Sequence of the Streptomyces nodosus genome.</title>
        <authorList>
            <person name="Sweeney P."/>
            <person name="Stephens N."/>
            <person name="Murphy C."/>
            <person name="Caffrey P."/>
        </authorList>
    </citation>
    <scope>NUCLEOTIDE SEQUENCE [LARGE SCALE GENOMIC DNA]</scope>
    <source>
        <strain evidence="12">ATCC 14899</strain>
    </source>
</reference>
<accession>A0A0B5DU93</accession>
<feature type="transmembrane region" description="Helical" evidence="7">
    <location>
        <begin position="88"/>
        <end position="113"/>
    </location>
</feature>
<keyword evidence="6 7" id="KW-0472">Membrane</keyword>
<dbReference type="InterPro" id="IPR000515">
    <property type="entry name" value="MetI-like"/>
</dbReference>
<dbReference type="STRING" id="40318.SNOD_29555"/>
<comment type="similarity">
    <text evidence="7">Belongs to the binding-protein-dependent transport system permease family.</text>
</comment>
<keyword evidence="4 7" id="KW-0812">Transmembrane</keyword>
<organism evidence="10 12">
    <name type="scientific">Streptomyces nodosus</name>
    <dbReference type="NCBI Taxonomy" id="40318"/>
    <lineage>
        <taxon>Bacteria</taxon>
        <taxon>Bacillati</taxon>
        <taxon>Actinomycetota</taxon>
        <taxon>Actinomycetes</taxon>
        <taxon>Kitasatosporales</taxon>
        <taxon>Streptomycetaceae</taxon>
        <taxon>Streptomyces</taxon>
    </lineage>
</organism>
<evidence type="ECO:0000256" key="6">
    <source>
        <dbReference type="ARBA" id="ARBA00023136"/>
    </source>
</evidence>
<evidence type="ECO:0000256" key="7">
    <source>
        <dbReference type="RuleBase" id="RU363032"/>
    </source>
</evidence>
<evidence type="ECO:0000256" key="4">
    <source>
        <dbReference type="ARBA" id="ARBA00022692"/>
    </source>
</evidence>
<sequence length="286" mass="28590">MTTVLTAPRRRTRPSRPGTPGRRRLPLLAGAGTLLVLLLAVLGPLAAPHSPTAQLAAPFQQPDGHFLLGTDVLGRDVASRVLSGGRTIVLTALAGTAAAGAVGMTVGVLAALAARRLGDLLIRCVDALAAIPALLVVLVLSAGFPGSDAALVAAVALATAPFSTRVLRAAADTVLNSGYVEAARARGDTRRAVLRYDVLPNIAGPALMDSALRLVASLHLTATAGFLGLGQGGAAPDWGRMVSENAPGATLAATPFLAPALLLVLLSVCVGLLAGGLADTVGRGAA</sequence>
<dbReference type="InterPro" id="IPR050366">
    <property type="entry name" value="BP-dependent_transpt_permease"/>
</dbReference>
<dbReference type="GO" id="GO:0055085">
    <property type="term" value="P:transmembrane transport"/>
    <property type="evidence" value="ECO:0007669"/>
    <property type="project" value="InterPro"/>
</dbReference>
<dbReference type="CDD" id="cd06261">
    <property type="entry name" value="TM_PBP2"/>
    <property type="match status" value="1"/>
</dbReference>
<dbReference type="SUPFAM" id="SSF161098">
    <property type="entry name" value="MetI-like"/>
    <property type="match status" value="1"/>
</dbReference>
<dbReference type="Proteomes" id="UP000325763">
    <property type="component" value="Chromosome"/>
</dbReference>
<evidence type="ECO:0000256" key="2">
    <source>
        <dbReference type="ARBA" id="ARBA00022448"/>
    </source>
</evidence>
<evidence type="ECO:0000313" key="13">
    <source>
        <dbReference type="Proteomes" id="UP000325763"/>
    </source>
</evidence>
<reference evidence="10 12" key="2">
    <citation type="journal article" date="2016" name="Appl. Microbiol. Biotechnol.">
        <title>Exploiting the genome sequence of Streptomyces nodosus for enhanced antibiotic production.</title>
        <authorList>
            <person name="Sweeney P."/>
            <person name="Murphy C.D."/>
            <person name="Caffrey P."/>
        </authorList>
    </citation>
    <scope>NUCLEOTIDE SEQUENCE [LARGE SCALE GENOMIC DNA]</scope>
    <source>
        <strain evidence="10 12">ATCC 14899</strain>
    </source>
</reference>
<comment type="subcellular location">
    <subcellularLocation>
        <location evidence="1 7">Cell membrane</location>
        <topology evidence="1 7">Multi-pass membrane protein</topology>
    </subcellularLocation>
</comment>
<dbReference type="EMBL" id="CP023747">
    <property type="protein sequence ID" value="QEV42204.1"/>
    <property type="molecule type" value="Genomic_DNA"/>
</dbReference>
<dbReference type="OrthoDB" id="6637947at2"/>
<keyword evidence="5 7" id="KW-1133">Transmembrane helix</keyword>
<evidence type="ECO:0000313" key="10">
    <source>
        <dbReference type="EMBL" id="AJE43697.1"/>
    </source>
</evidence>
<keyword evidence="3" id="KW-1003">Cell membrane</keyword>
<feature type="transmembrane region" description="Helical" evidence="7">
    <location>
        <begin position="256"/>
        <end position="278"/>
    </location>
</feature>
<protein>
    <submittedName>
        <fullName evidence="11">ABC transporter permease subunit</fullName>
    </submittedName>
    <submittedName>
        <fullName evidence="10">Transporter integral membrane protein</fullName>
    </submittedName>
</protein>
<evidence type="ECO:0000259" key="9">
    <source>
        <dbReference type="PROSITE" id="PS50928"/>
    </source>
</evidence>
<feature type="region of interest" description="Disordered" evidence="8">
    <location>
        <begin position="1"/>
        <end position="23"/>
    </location>
</feature>
<evidence type="ECO:0000256" key="5">
    <source>
        <dbReference type="ARBA" id="ARBA00022989"/>
    </source>
</evidence>
<dbReference type="GO" id="GO:0005886">
    <property type="term" value="C:plasma membrane"/>
    <property type="evidence" value="ECO:0007669"/>
    <property type="project" value="UniProtKB-SubCell"/>
</dbReference>
<dbReference type="EMBL" id="CP009313">
    <property type="protein sequence ID" value="AJE43697.1"/>
    <property type="molecule type" value="Genomic_DNA"/>
</dbReference>
<dbReference type="PANTHER" id="PTHR43386">
    <property type="entry name" value="OLIGOPEPTIDE TRANSPORT SYSTEM PERMEASE PROTEIN APPC"/>
    <property type="match status" value="1"/>
</dbReference>
<dbReference type="Gene3D" id="1.10.3720.10">
    <property type="entry name" value="MetI-like"/>
    <property type="match status" value="1"/>
</dbReference>